<feature type="domain" description="Fumarylacetoacetase-like C-terminal" evidence="2">
    <location>
        <begin position="88"/>
        <end position="256"/>
    </location>
</feature>
<sequence length="267" mass="27368">MSAPSAVTATALAFANARAEARALPAFPGIVPESFDTAYAVQTEAMGAHPANLRGWKVAMIKPEWRAAFPAERLIGPVYRVIDVPNGGTATMPSITGGYTAVEAEFVAVMAQDLPPRETPYDAAEITAAISAVHVGAEIAGSPLVNLNDLGPGSIISDFGCNAGVVLGPDIDGWQSRPWASLTAKSSVNDVAVGEGSAAVVPGTPVAAVVFLANLLSRQGRTLRAGDLVSTGMVTGIHKVAAGDRAVIDFGDCGQFAIDFVTAKPID</sequence>
<dbReference type="Pfam" id="PF01557">
    <property type="entry name" value="FAA_hydrolase"/>
    <property type="match status" value="1"/>
</dbReference>
<dbReference type="Gene3D" id="3.90.850.10">
    <property type="entry name" value="Fumarylacetoacetase-like, C-terminal domain"/>
    <property type="match status" value="1"/>
</dbReference>
<keyword evidence="4" id="KW-1185">Reference proteome</keyword>
<dbReference type="RefSeq" id="WP_110374994.1">
    <property type="nucleotide sequence ID" value="NZ_CAKNFM010000006.1"/>
</dbReference>
<dbReference type="EMBL" id="QJJK01000005">
    <property type="protein sequence ID" value="PXW58944.1"/>
    <property type="molecule type" value="Genomic_DNA"/>
</dbReference>
<dbReference type="GO" id="GO:0008684">
    <property type="term" value="F:2-oxopent-4-enoate hydratase activity"/>
    <property type="evidence" value="ECO:0007669"/>
    <property type="project" value="TreeGrafter"/>
</dbReference>
<dbReference type="PANTHER" id="PTHR30143:SF0">
    <property type="entry name" value="2-KETO-4-PENTENOATE HYDRATASE"/>
    <property type="match status" value="1"/>
</dbReference>
<dbReference type="InterPro" id="IPR050772">
    <property type="entry name" value="Hydratase-Decarb/MhpD_sf"/>
</dbReference>
<dbReference type="OrthoDB" id="9792137at2"/>
<name>A0A2V3U9F9_9HYPH</name>
<dbReference type="GO" id="GO:0005737">
    <property type="term" value="C:cytoplasm"/>
    <property type="evidence" value="ECO:0007669"/>
    <property type="project" value="TreeGrafter"/>
</dbReference>
<keyword evidence="1" id="KW-0456">Lyase</keyword>
<dbReference type="InterPro" id="IPR011234">
    <property type="entry name" value="Fumarylacetoacetase-like_C"/>
</dbReference>
<dbReference type="SUPFAM" id="SSF56529">
    <property type="entry name" value="FAH"/>
    <property type="match status" value="1"/>
</dbReference>
<gene>
    <name evidence="3" type="ORF">C7450_105293</name>
</gene>
<proteinExistence type="predicted"/>
<evidence type="ECO:0000313" key="4">
    <source>
        <dbReference type="Proteomes" id="UP000248021"/>
    </source>
</evidence>
<dbReference type="Proteomes" id="UP000248021">
    <property type="component" value="Unassembled WGS sequence"/>
</dbReference>
<comment type="caution">
    <text evidence="3">The sequence shown here is derived from an EMBL/GenBank/DDBJ whole genome shotgun (WGS) entry which is preliminary data.</text>
</comment>
<evidence type="ECO:0000313" key="3">
    <source>
        <dbReference type="EMBL" id="PXW58944.1"/>
    </source>
</evidence>
<accession>A0A2V3U9F9</accession>
<dbReference type="InterPro" id="IPR036663">
    <property type="entry name" value="Fumarylacetoacetase_C_sf"/>
</dbReference>
<evidence type="ECO:0000259" key="2">
    <source>
        <dbReference type="Pfam" id="PF01557"/>
    </source>
</evidence>
<protein>
    <submittedName>
        <fullName evidence="3">2-keto-4-pentenoate hydratase</fullName>
    </submittedName>
</protein>
<evidence type="ECO:0000256" key="1">
    <source>
        <dbReference type="ARBA" id="ARBA00023239"/>
    </source>
</evidence>
<dbReference type="PANTHER" id="PTHR30143">
    <property type="entry name" value="ACID HYDRATASE"/>
    <property type="match status" value="1"/>
</dbReference>
<dbReference type="AlphaFoldDB" id="A0A2V3U9F9"/>
<reference evidence="3 4" key="1">
    <citation type="submission" date="2018-05" db="EMBL/GenBank/DDBJ databases">
        <title>Genomic Encyclopedia of Type Strains, Phase IV (KMG-IV): sequencing the most valuable type-strain genomes for metagenomic binning, comparative biology and taxonomic classification.</title>
        <authorList>
            <person name="Goeker M."/>
        </authorList>
    </citation>
    <scope>NUCLEOTIDE SEQUENCE [LARGE SCALE GENOMIC DNA]</scope>
    <source>
        <strain evidence="3 4">DSM 6462</strain>
    </source>
</reference>
<organism evidence="3 4">
    <name type="scientific">Chelatococcus asaccharovorans</name>
    <dbReference type="NCBI Taxonomy" id="28210"/>
    <lineage>
        <taxon>Bacteria</taxon>
        <taxon>Pseudomonadati</taxon>
        <taxon>Pseudomonadota</taxon>
        <taxon>Alphaproteobacteria</taxon>
        <taxon>Hyphomicrobiales</taxon>
        <taxon>Chelatococcaceae</taxon>
        <taxon>Chelatococcus</taxon>
    </lineage>
</organism>